<comment type="caution">
    <text evidence="1">The sequence shown here is derived from an EMBL/GenBank/DDBJ whole genome shotgun (WGS) entry which is preliminary data.</text>
</comment>
<dbReference type="Pfam" id="PF12100">
    <property type="entry name" value="DUF3576"/>
    <property type="match status" value="1"/>
</dbReference>
<proteinExistence type="predicted"/>
<dbReference type="InterPro" id="IPR021959">
    <property type="entry name" value="DUF3576"/>
</dbReference>
<keyword evidence="2" id="KW-1185">Reference proteome</keyword>
<dbReference type="EMBL" id="PHHC01000080">
    <property type="protein sequence ID" value="PPE03906.1"/>
    <property type="molecule type" value="Genomic_DNA"/>
</dbReference>
<dbReference type="OrthoDB" id="8479681at2"/>
<sequence>MKLWQKKSWKCSSTFFVGGPLFLCLGCVQWKGKEKVSLPIERQLHIYDNMNTLFPDPPNFMGKGPHVSEKSSALWYGALKALARFPLEIFNPERGFLQTQWYIPENLPDHRLQVKVCIVSSVEIRVEGLSVTVLHQVLKQGQWILIPTSLELEQKIKRSILLHARNYVVQSK</sequence>
<accession>A0A2S5R9A3</accession>
<protein>
    <submittedName>
        <fullName evidence="1">Uncharacterized protein</fullName>
    </submittedName>
</protein>
<dbReference type="Proteomes" id="UP000239425">
    <property type="component" value="Unassembled WGS sequence"/>
</dbReference>
<evidence type="ECO:0000313" key="1">
    <source>
        <dbReference type="EMBL" id="PPE03906.1"/>
    </source>
</evidence>
<dbReference type="AlphaFoldDB" id="A0A2S5R9A3"/>
<evidence type="ECO:0000313" key="2">
    <source>
        <dbReference type="Proteomes" id="UP000239425"/>
    </source>
</evidence>
<name>A0A2S5R9A3_9PROT</name>
<organism evidence="1 2">
    <name type="scientific">Holospora curviuscula</name>
    <dbReference type="NCBI Taxonomy" id="1082868"/>
    <lineage>
        <taxon>Bacteria</taxon>
        <taxon>Pseudomonadati</taxon>
        <taxon>Pseudomonadota</taxon>
        <taxon>Alphaproteobacteria</taxon>
        <taxon>Holosporales</taxon>
        <taxon>Holosporaceae</taxon>
        <taxon>Holospora</taxon>
    </lineage>
</organism>
<reference evidence="1 2" key="1">
    <citation type="submission" date="2017-11" db="EMBL/GenBank/DDBJ databases">
        <title>Comparative genomic analysis of Holospora spp., intranuclear symbionts of paramecia.</title>
        <authorList>
            <person name="Garushyants S.K."/>
            <person name="Beliavskaya A."/>
            <person name="Malko D.B."/>
            <person name="Logacheva M.D."/>
            <person name="Rautian M.S."/>
            <person name="Gelfand M.S."/>
        </authorList>
    </citation>
    <scope>NUCLEOTIDE SEQUENCE [LARGE SCALE GENOMIC DNA]</scope>
    <source>
        <strain evidence="2">02AZ16</strain>
    </source>
</reference>
<gene>
    <name evidence="1" type="ORF">HCUR_00686</name>
</gene>
<dbReference type="RefSeq" id="WP_104206729.1">
    <property type="nucleotide sequence ID" value="NZ_PHHC01000080.1"/>
</dbReference>